<keyword evidence="4" id="KW-1185">Reference proteome</keyword>
<organism evidence="3 4">
    <name type="scientific">Eimeria mitis</name>
    <dbReference type="NCBI Taxonomy" id="44415"/>
    <lineage>
        <taxon>Eukaryota</taxon>
        <taxon>Sar</taxon>
        <taxon>Alveolata</taxon>
        <taxon>Apicomplexa</taxon>
        <taxon>Conoidasida</taxon>
        <taxon>Coccidia</taxon>
        <taxon>Eucoccidiorida</taxon>
        <taxon>Eimeriorina</taxon>
        <taxon>Eimeriidae</taxon>
        <taxon>Eimeria</taxon>
    </lineage>
</organism>
<dbReference type="InterPro" id="IPR022742">
    <property type="entry name" value="Hydrolase_4"/>
</dbReference>
<protein>
    <recommendedName>
        <fullName evidence="2">Serine aminopeptidase S33 domain-containing protein</fullName>
    </recommendedName>
</protein>
<dbReference type="InterPro" id="IPR029058">
    <property type="entry name" value="AB_hydrolase_fold"/>
</dbReference>
<evidence type="ECO:0000313" key="4">
    <source>
        <dbReference type="Proteomes" id="UP000030744"/>
    </source>
</evidence>
<dbReference type="InterPro" id="IPR051411">
    <property type="entry name" value="Polyketide_trans_af380"/>
</dbReference>
<dbReference type="RefSeq" id="XP_013355459.1">
    <property type="nucleotide sequence ID" value="XM_013500005.1"/>
</dbReference>
<sequence>MQDIAMVPFALKIAEEGFAVVLFDYRHWGVSEGMPRHAANPIEEMKDLKAVLQHLHASNGLGGRVDPNRIALYGASLGGGLVLATASSLAQENNKIKNSIKAVVAAIPLVSGRATRAKSLKERGLWEKVQIMWAVLNDLAWSAFSSDAAVYVQLTRPSSAEGVSAMKISDEEYKIWASRTPLEGKKVDGAWENKLAARTIFWLGQFQPDEMVVNYLEVPTLILAGSEDTLCPIEPIRKMVEMHAAKHEKNKITLKEFPWRHFDFISKENFPLLVENTAGFIRQFF</sequence>
<dbReference type="Gene3D" id="3.40.50.1820">
    <property type="entry name" value="alpha/beta hydrolase"/>
    <property type="match status" value="1"/>
</dbReference>
<name>U6K582_9EIME</name>
<evidence type="ECO:0000259" key="2">
    <source>
        <dbReference type="Pfam" id="PF12146"/>
    </source>
</evidence>
<dbReference type="SUPFAM" id="SSF53474">
    <property type="entry name" value="alpha/beta-Hydrolases"/>
    <property type="match status" value="1"/>
</dbReference>
<comment type="similarity">
    <text evidence="1">Belongs to the polyketide transferase af380 family.</text>
</comment>
<dbReference type="AlphaFoldDB" id="U6K582"/>
<proteinExistence type="inferred from homology"/>
<reference evidence="3" key="1">
    <citation type="submission" date="2013-10" db="EMBL/GenBank/DDBJ databases">
        <title>Genomic analysis of the causative agents of coccidiosis in chickens.</title>
        <authorList>
            <person name="Reid A.J."/>
            <person name="Blake D."/>
            <person name="Billington K."/>
            <person name="Browne H."/>
            <person name="Dunn M."/>
            <person name="Hung S."/>
            <person name="Kawahara F."/>
            <person name="Miranda-Saavedra D."/>
            <person name="Mourier T."/>
            <person name="Nagra H."/>
            <person name="Otto T.D."/>
            <person name="Rawlings N."/>
            <person name="Sanchez A."/>
            <person name="Sanders M."/>
            <person name="Subramaniam C."/>
            <person name="Tay Y."/>
            <person name="Dear P."/>
            <person name="Doerig C."/>
            <person name="Gruber A."/>
            <person name="Parkinson J."/>
            <person name="Shirley M."/>
            <person name="Wan K.L."/>
            <person name="Berriman M."/>
            <person name="Tomley F."/>
            <person name="Pain A."/>
        </authorList>
    </citation>
    <scope>NUCLEOTIDE SEQUENCE [LARGE SCALE GENOMIC DNA]</scope>
    <source>
        <strain evidence="3">Houghton</strain>
    </source>
</reference>
<reference evidence="3" key="2">
    <citation type="submission" date="2013-10" db="EMBL/GenBank/DDBJ databases">
        <authorList>
            <person name="Aslett M."/>
        </authorList>
    </citation>
    <scope>NUCLEOTIDE SEQUENCE [LARGE SCALE GENOMIC DNA]</scope>
    <source>
        <strain evidence="3">Houghton</strain>
    </source>
</reference>
<dbReference type="EMBL" id="HG684638">
    <property type="protein sequence ID" value="CDJ32895.1"/>
    <property type="molecule type" value="Genomic_DNA"/>
</dbReference>
<dbReference type="Pfam" id="PF12146">
    <property type="entry name" value="Hydrolase_4"/>
    <property type="match status" value="1"/>
</dbReference>
<dbReference type="VEuPathDB" id="ToxoDB:EMH_0014080"/>
<dbReference type="GeneID" id="25376368"/>
<dbReference type="PANTHER" id="PTHR47751">
    <property type="entry name" value="SUPERFAMILY HYDROLASE, PUTATIVE (AFU_ORTHOLOGUE AFUA_2G16580)-RELATED"/>
    <property type="match status" value="1"/>
</dbReference>
<gene>
    <name evidence="3" type="ORF">EMH_0014080</name>
</gene>
<evidence type="ECO:0000256" key="1">
    <source>
        <dbReference type="ARBA" id="ARBA00029464"/>
    </source>
</evidence>
<dbReference type="OrthoDB" id="2498029at2759"/>
<dbReference type="Proteomes" id="UP000030744">
    <property type="component" value="Unassembled WGS sequence"/>
</dbReference>
<feature type="domain" description="Serine aminopeptidase S33" evidence="2">
    <location>
        <begin position="9"/>
        <end position="251"/>
    </location>
</feature>
<evidence type="ECO:0000313" key="3">
    <source>
        <dbReference type="EMBL" id="CDJ32895.1"/>
    </source>
</evidence>
<dbReference type="PANTHER" id="PTHR47751:SF2">
    <property type="entry name" value="DLTD N-TERMINAL DOMAIN PROTEIN (AFU_ORTHOLOGUE AFUA_8G00380)-RELATED"/>
    <property type="match status" value="1"/>
</dbReference>
<accession>U6K582</accession>